<dbReference type="AlphaFoldDB" id="A0AA38IWV0"/>
<evidence type="ECO:0000259" key="14">
    <source>
        <dbReference type="Pfam" id="PF21635"/>
    </source>
</evidence>
<organism evidence="15 16">
    <name type="scientific">Zophobas morio</name>
    <dbReference type="NCBI Taxonomy" id="2755281"/>
    <lineage>
        <taxon>Eukaryota</taxon>
        <taxon>Metazoa</taxon>
        <taxon>Ecdysozoa</taxon>
        <taxon>Arthropoda</taxon>
        <taxon>Hexapoda</taxon>
        <taxon>Insecta</taxon>
        <taxon>Pterygota</taxon>
        <taxon>Neoptera</taxon>
        <taxon>Endopterygota</taxon>
        <taxon>Coleoptera</taxon>
        <taxon>Polyphaga</taxon>
        <taxon>Cucujiformia</taxon>
        <taxon>Tenebrionidae</taxon>
        <taxon>Zophobas</taxon>
    </lineage>
</organism>
<evidence type="ECO:0000313" key="15">
    <source>
        <dbReference type="EMBL" id="KAJ3663775.1"/>
    </source>
</evidence>
<feature type="domain" description="Helicase MOV-10 helical" evidence="14">
    <location>
        <begin position="428"/>
        <end position="489"/>
    </location>
</feature>
<evidence type="ECO:0000256" key="9">
    <source>
        <dbReference type="ARBA" id="ARBA00023158"/>
    </source>
</evidence>
<evidence type="ECO:0000256" key="7">
    <source>
        <dbReference type="ARBA" id="ARBA00022806"/>
    </source>
</evidence>
<dbReference type="Pfam" id="PF21634">
    <property type="entry name" value="MOV-10_beta-barrel"/>
    <property type="match status" value="1"/>
</dbReference>
<dbReference type="Pfam" id="PF21635">
    <property type="entry name" value="Mov-10_helical"/>
    <property type="match status" value="1"/>
</dbReference>
<evidence type="ECO:0000256" key="10">
    <source>
        <dbReference type="ARBA" id="ARBA00047984"/>
    </source>
</evidence>
<protein>
    <recommendedName>
        <fullName evidence="3">RNA helicase</fullName>
        <ecNumber evidence="3">3.6.4.13</ecNumber>
    </recommendedName>
</protein>
<dbReference type="CDD" id="cd18078">
    <property type="entry name" value="DEXXQc_Mov10L1"/>
    <property type="match status" value="1"/>
</dbReference>
<dbReference type="InterPro" id="IPR041679">
    <property type="entry name" value="DNA2/NAM7-like_C"/>
</dbReference>
<keyword evidence="7" id="KW-0347">Helicase</keyword>
<dbReference type="EC" id="3.6.4.13" evidence="3"/>
<dbReference type="InterPro" id="IPR047187">
    <property type="entry name" value="SF1_C_Upf1"/>
</dbReference>
<dbReference type="InterPro" id="IPR049080">
    <property type="entry name" value="MOV-10-like_beta-barrel"/>
</dbReference>
<evidence type="ECO:0000256" key="3">
    <source>
        <dbReference type="ARBA" id="ARBA00012552"/>
    </source>
</evidence>
<dbReference type="PANTHER" id="PTHR45418:SF1">
    <property type="entry name" value="CANCER_TESTIS ANTIGEN 55"/>
    <property type="match status" value="1"/>
</dbReference>
<keyword evidence="6" id="KW-0378">Hydrolase</keyword>
<dbReference type="GO" id="GO:0005524">
    <property type="term" value="F:ATP binding"/>
    <property type="evidence" value="ECO:0007669"/>
    <property type="project" value="UniProtKB-KW"/>
</dbReference>
<reference evidence="15" key="1">
    <citation type="journal article" date="2023" name="G3 (Bethesda)">
        <title>Whole genome assemblies of Zophobas morio and Tenebrio molitor.</title>
        <authorList>
            <person name="Kaur S."/>
            <person name="Stinson S.A."/>
            <person name="diCenzo G.C."/>
        </authorList>
    </citation>
    <scope>NUCLEOTIDE SEQUENCE</scope>
    <source>
        <strain evidence="15">QUZm001</strain>
    </source>
</reference>
<dbReference type="Gene3D" id="3.40.50.300">
    <property type="entry name" value="P-loop containing nucleotide triphosphate hydrolases"/>
    <property type="match status" value="2"/>
</dbReference>
<keyword evidence="4" id="KW-0963">Cytoplasm</keyword>
<evidence type="ECO:0000259" key="12">
    <source>
        <dbReference type="Pfam" id="PF13087"/>
    </source>
</evidence>
<feature type="domain" description="DNA2/NAM7 helicase-like C-terminal" evidence="12">
    <location>
        <begin position="909"/>
        <end position="1101"/>
    </location>
</feature>
<feature type="domain" description="DNA2/NAM7 helicase helicase" evidence="11">
    <location>
        <begin position="797"/>
        <end position="871"/>
    </location>
</feature>
<keyword evidence="5" id="KW-0547">Nucleotide-binding</keyword>
<evidence type="ECO:0000259" key="13">
    <source>
        <dbReference type="Pfam" id="PF21634"/>
    </source>
</evidence>
<dbReference type="GO" id="GO:0031047">
    <property type="term" value="P:regulatory ncRNA-mediated gene silencing"/>
    <property type="evidence" value="ECO:0007669"/>
    <property type="project" value="UniProtKB-KW"/>
</dbReference>
<dbReference type="GO" id="GO:0016787">
    <property type="term" value="F:hydrolase activity"/>
    <property type="evidence" value="ECO:0007669"/>
    <property type="project" value="UniProtKB-KW"/>
</dbReference>
<comment type="catalytic activity">
    <reaction evidence="10">
        <text>ATP + H2O = ADP + phosphate + H(+)</text>
        <dbReference type="Rhea" id="RHEA:13065"/>
        <dbReference type="ChEBI" id="CHEBI:15377"/>
        <dbReference type="ChEBI" id="CHEBI:15378"/>
        <dbReference type="ChEBI" id="CHEBI:30616"/>
        <dbReference type="ChEBI" id="CHEBI:43474"/>
        <dbReference type="ChEBI" id="CHEBI:456216"/>
        <dbReference type="EC" id="3.6.4.13"/>
    </reaction>
</comment>
<evidence type="ECO:0000256" key="2">
    <source>
        <dbReference type="ARBA" id="ARBA00005601"/>
    </source>
</evidence>
<feature type="domain" description="DNA2/NAM7 helicase helicase" evidence="11">
    <location>
        <begin position="670"/>
        <end position="777"/>
    </location>
</feature>
<evidence type="ECO:0000256" key="8">
    <source>
        <dbReference type="ARBA" id="ARBA00022840"/>
    </source>
</evidence>
<dbReference type="Pfam" id="PF13086">
    <property type="entry name" value="AAA_11"/>
    <property type="match status" value="2"/>
</dbReference>
<comment type="similarity">
    <text evidence="2">Belongs to the DNA2/NAM7 helicase family. SDE3 subfamily.</text>
</comment>
<dbReference type="InterPro" id="IPR027417">
    <property type="entry name" value="P-loop_NTPase"/>
</dbReference>
<comment type="caution">
    <text evidence="15">The sequence shown here is derived from an EMBL/GenBank/DDBJ whole genome shotgun (WGS) entry which is preliminary data.</text>
</comment>
<dbReference type="CDD" id="cd18808">
    <property type="entry name" value="SF1_C_Upf1"/>
    <property type="match status" value="1"/>
</dbReference>
<sequence length="1131" mass="128098">MWRSFFSLFWRHTGVPIQPLSLDEAYNVIRECKQEVPNGHKKEEHREVEDIGQYEVLSKIGRVTHADGNTFRVDDLYDFQTDISDLIVGSKISYQLIRSEGGVKVCDVRLIENDWNVVDTGKKKWHERTLICSVVQREGRIISLSPGNITINLNSVCSEFIPIAGDWVELDVKCEIDENVVDLNGKIIEINKVQPLRPQVKLGQVSQWNSQESTGVVNKNIFFDKDALYCGYQPVRGDKVVAEIIESNQDQCTWRALKIVPDYLHLKENKAVKVFKEEELQDTHDLVNITDNIFLIFGKVGETKLFLVEVQAKAEDVKLICVQLPKLNGQCRLSDNIDHFTIKAHNTLTVRLECVARNVGDSRELVIFHFERFKLKRWVSVHVLPHQGNNGKVRPGFAPKQYVPRTRREVIKGQKLHYSARFVPLCMPDFSVPERLLNLITHHQYPSTNNFLKTELERSKPCLVTALNYMNFEDKFHTLLHLDEIHMMIEMQNYDQERACFIKNGEYLLLEIENLAERRPSVISGDRVIARSLTDPTSPDYEGVIHKTGKNHAFIKFSQIFHDAYDGEDYSVYLVASRTTYRREHFAVNLAIKNLGKDWLFPTKIVEQDPQVEFVFDNYVDSLTDLDLVEAQPPRNVIGKQSLLEKIQRFNENGVENLPVRKLEWYNRCLNFYQKEAVRNILLGVCRPLPYIIFGPPGTGKTVTIVETVLQILRLMPHSRVLLSAPSNSAADLLALRLIDSGVLKPGDLIRLVALSAVSNVAARLAPFTATANIEREGTESSSPVVMPNGLVLGYNSSVLGRHRITVCTCSSAGLLYSMGFSKGHFSHIIVDEAGQTSEPSVLIPLAFLDTSNGQAVLAGDPMQLGPVIMSHLASDYGLEESFLERMTSRFPYIRDSQGFPNTCGYDPRLITKLIYNYRSLPDLLKLPSVLFYNDDLKPTISETDSKEASILQQVQEILPRTPEGKVASVVFHGVFGENFQAEDSPSWFNPSEASQVFFYVNELYRLGLKATDVGIITPYKAQTRQLMDLFKEAEFEVPKVGTVEEFQGQEFNVIILSTVRSAKKHLSSDIKYSLGFVASPRRMNVSITRAKSLLIVVGNPDLLSSDRSWRSIITYCMDKGGLVGGVFKEK</sequence>
<evidence type="ECO:0000313" key="16">
    <source>
        <dbReference type="Proteomes" id="UP001168821"/>
    </source>
</evidence>
<dbReference type="GO" id="GO:0005737">
    <property type="term" value="C:cytoplasm"/>
    <property type="evidence" value="ECO:0007669"/>
    <property type="project" value="UniProtKB-SubCell"/>
</dbReference>
<dbReference type="Proteomes" id="UP001168821">
    <property type="component" value="Unassembled WGS sequence"/>
</dbReference>
<comment type="subcellular location">
    <subcellularLocation>
        <location evidence="1">Cytoplasm</location>
    </subcellularLocation>
</comment>
<dbReference type="GO" id="GO:0003724">
    <property type="term" value="F:RNA helicase activity"/>
    <property type="evidence" value="ECO:0007669"/>
    <property type="project" value="UniProtKB-EC"/>
</dbReference>
<keyword evidence="16" id="KW-1185">Reference proteome</keyword>
<keyword evidence="8" id="KW-0067">ATP-binding</keyword>
<dbReference type="Pfam" id="PF13087">
    <property type="entry name" value="AAA_12"/>
    <property type="match status" value="1"/>
</dbReference>
<evidence type="ECO:0000256" key="1">
    <source>
        <dbReference type="ARBA" id="ARBA00004496"/>
    </source>
</evidence>
<evidence type="ECO:0000256" key="5">
    <source>
        <dbReference type="ARBA" id="ARBA00022741"/>
    </source>
</evidence>
<dbReference type="InterPro" id="IPR049079">
    <property type="entry name" value="Mov-10_helical"/>
</dbReference>
<dbReference type="InterPro" id="IPR041677">
    <property type="entry name" value="DNA2/NAM7_AAA_11"/>
</dbReference>
<keyword evidence="9" id="KW-0943">RNA-mediated gene silencing</keyword>
<dbReference type="EMBL" id="JALNTZ010000002">
    <property type="protein sequence ID" value="KAJ3663775.1"/>
    <property type="molecule type" value="Genomic_DNA"/>
</dbReference>
<gene>
    <name evidence="15" type="ORF">Zmor_008002</name>
</gene>
<name>A0AA38IWV0_9CUCU</name>
<dbReference type="PANTHER" id="PTHR45418">
    <property type="entry name" value="CANCER/TESTIS ANTIGEN 55"/>
    <property type="match status" value="1"/>
</dbReference>
<evidence type="ECO:0000256" key="6">
    <source>
        <dbReference type="ARBA" id="ARBA00022801"/>
    </source>
</evidence>
<evidence type="ECO:0000259" key="11">
    <source>
        <dbReference type="Pfam" id="PF13086"/>
    </source>
</evidence>
<dbReference type="SUPFAM" id="SSF52540">
    <property type="entry name" value="P-loop containing nucleoside triphosphate hydrolases"/>
    <property type="match status" value="1"/>
</dbReference>
<evidence type="ECO:0000256" key="4">
    <source>
        <dbReference type="ARBA" id="ARBA00022490"/>
    </source>
</evidence>
<proteinExistence type="inferred from homology"/>
<accession>A0AA38IWV0</accession>
<feature type="domain" description="Helicase MOV-10-like beta-barrel" evidence="13">
    <location>
        <begin position="494"/>
        <end position="571"/>
    </location>
</feature>